<dbReference type="EMBL" id="JAFIDN010000003">
    <property type="protein sequence ID" value="MBP3192124.1"/>
    <property type="molecule type" value="Genomic_DNA"/>
</dbReference>
<dbReference type="RefSeq" id="WP_210511019.1">
    <property type="nucleotide sequence ID" value="NZ_JAFIDN010000003.1"/>
</dbReference>
<evidence type="ECO:0000313" key="5">
    <source>
        <dbReference type="EMBL" id="MBP3192124.1"/>
    </source>
</evidence>
<dbReference type="PROSITE" id="PS50949">
    <property type="entry name" value="HTH_GNTR"/>
    <property type="match status" value="1"/>
</dbReference>
<organism evidence="5 6">
    <name type="scientific">Natronogracilivirga saccharolytica</name>
    <dbReference type="NCBI Taxonomy" id="2812953"/>
    <lineage>
        <taxon>Bacteria</taxon>
        <taxon>Pseudomonadati</taxon>
        <taxon>Balneolota</taxon>
        <taxon>Balneolia</taxon>
        <taxon>Balneolales</taxon>
        <taxon>Cyclonatronaceae</taxon>
        <taxon>Natronogracilivirga</taxon>
    </lineage>
</organism>
<accession>A0A8J7RLY1</accession>
<evidence type="ECO:0000259" key="4">
    <source>
        <dbReference type="PROSITE" id="PS50949"/>
    </source>
</evidence>
<evidence type="ECO:0000256" key="1">
    <source>
        <dbReference type="ARBA" id="ARBA00023015"/>
    </source>
</evidence>
<protein>
    <submittedName>
        <fullName evidence="5">GntR family transcriptional regulator</fullName>
    </submittedName>
</protein>
<keyword evidence="6" id="KW-1185">Reference proteome</keyword>
<dbReference type="Pfam" id="PF00392">
    <property type="entry name" value="GntR"/>
    <property type="match status" value="1"/>
</dbReference>
<gene>
    <name evidence="5" type="ORF">NATSA_05560</name>
</gene>
<dbReference type="InterPro" id="IPR036390">
    <property type="entry name" value="WH_DNA-bd_sf"/>
</dbReference>
<dbReference type="GO" id="GO:0003677">
    <property type="term" value="F:DNA binding"/>
    <property type="evidence" value="ECO:0007669"/>
    <property type="project" value="UniProtKB-KW"/>
</dbReference>
<keyword evidence="1" id="KW-0805">Transcription regulation</keyword>
<comment type="caution">
    <text evidence="5">The sequence shown here is derived from an EMBL/GenBank/DDBJ whole genome shotgun (WGS) entry which is preliminary data.</text>
</comment>
<proteinExistence type="predicted"/>
<feature type="domain" description="HTH gntR-type" evidence="4">
    <location>
        <begin position="1"/>
        <end position="69"/>
    </location>
</feature>
<sequence length="296" mass="33357">MKTAKHIADRIRLFIATKQFQVGDVMPSTRELGRQLGASFHTVRKAYHQLAGEGLLRSEAGRGFVVNRQNMPLDKSQRLEMGAERIRTVLEELIGNGLDEDEIETLFQEQLGFIEWPERLESCASAGFTHEHAAMISRAIASEVGIKSDTITTGETQKMVNFDALFVPVQLMRNFREESDSTLLLPVVYHLKPELLISLSERTSVSTIGLVSGEEKTLNILIDELKLSLKFQGSIMAGGAYGKSLPLFVREVDIVLYPHTLASLVEKQLPERRRMKLEYTIDARSAEIIRSELWDQ</sequence>
<evidence type="ECO:0000256" key="2">
    <source>
        <dbReference type="ARBA" id="ARBA00023125"/>
    </source>
</evidence>
<dbReference type="SUPFAM" id="SSF46785">
    <property type="entry name" value="Winged helix' DNA-binding domain"/>
    <property type="match status" value="1"/>
</dbReference>
<evidence type="ECO:0000313" key="6">
    <source>
        <dbReference type="Proteomes" id="UP000673975"/>
    </source>
</evidence>
<dbReference type="PANTHER" id="PTHR38445:SF9">
    <property type="entry name" value="HTH-TYPE TRANSCRIPTIONAL REPRESSOR YTRA"/>
    <property type="match status" value="1"/>
</dbReference>
<reference evidence="5" key="1">
    <citation type="submission" date="2021-02" db="EMBL/GenBank/DDBJ databases">
        <title>Natronogracilivirga saccharolytica gen. nov. sp. nov. a new anaerobic, haloalkiliphilic carbohydrate-fermenting bacterium from soda lake and proposing of Cyclonatronumiaceae fam. nov. in the phylum Balneolaeota.</title>
        <authorList>
            <person name="Zhilina T.N."/>
            <person name="Sorokin D.Y."/>
            <person name="Zavarzina D.G."/>
            <person name="Toshchakov S.V."/>
            <person name="Kublanov I.V."/>
        </authorList>
    </citation>
    <scope>NUCLEOTIDE SEQUENCE</scope>
    <source>
        <strain evidence="5">Z-1702</strain>
    </source>
</reference>
<dbReference type="GO" id="GO:0003700">
    <property type="term" value="F:DNA-binding transcription factor activity"/>
    <property type="evidence" value="ECO:0007669"/>
    <property type="project" value="InterPro"/>
</dbReference>
<evidence type="ECO:0000256" key="3">
    <source>
        <dbReference type="ARBA" id="ARBA00023163"/>
    </source>
</evidence>
<dbReference type="AlphaFoldDB" id="A0A8J7RLY1"/>
<dbReference type="Gene3D" id="1.10.10.10">
    <property type="entry name" value="Winged helix-like DNA-binding domain superfamily/Winged helix DNA-binding domain"/>
    <property type="match status" value="1"/>
</dbReference>
<dbReference type="Proteomes" id="UP000673975">
    <property type="component" value="Unassembled WGS sequence"/>
</dbReference>
<dbReference type="InterPro" id="IPR036388">
    <property type="entry name" value="WH-like_DNA-bd_sf"/>
</dbReference>
<keyword evidence="3" id="KW-0804">Transcription</keyword>
<dbReference type="InterPro" id="IPR000524">
    <property type="entry name" value="Tscrpt_reg_HTH_GntR"/>
</dbReference>
<keyword evidence="2" id="KW-0238">DNA-binding</keyword>
<dbReference type="CDD" id="cd07377">
    <property type="entry name" value="WHTH_GntR"/>
    <property type="match status" value="1"/>
</dbReference>
<name>A0A8J7RLY1_9BACT</name>
<dbReference type="PANTHER" id="PTHR38445">
    <property type="entry name" value="HTH-TYPE TRANSCRIPTIONAL REPRESSOR YTRA"/>
    <property type="match status" value="1"/>
</dbReference>
<dbReference type="SMART" id="SM00345">
    <property type="entry name" value="HTH_GNTR"/>
    <property type="match status" value="1"/>
</dbReference>